<sequence>KIKLGKGEQIDEPGFKKTSTSHRVSEDEAQKWWPDWKELWRYPVEVIEMFKKTKSVKIPRGVQKFVSNVEFLNEEYLEPINVQEGEYLAPDGK</sequence>
<accession>A0A0F9B078</accession>
<gene>
    <name evidence="2" type="ORF">LCGC14_2847920</name>
</gene>
<organism evidence="2">
    <name type="scientific">marine sediment metagenome</name>
    <dbReference type="NCBI Taxonomy" id="412755"/>
    <lineage>
        <taxon>unclassified sequences</taxon>
        <taxon>metagenomes</taxon>
        <taxon>ecological metagenomes</taxon>
    </lineage>
</organism>
<name>A0A0F9B078_9ZZZZ</name>
<proteinExistence type="predicted"/>
<evidence type="ECO:0000256" key="1">
    <source>
        <dbReference type="SAM" id="MobiDB-lite"/>
    </source>
</evidence>
<reference evidence="2" key="1">
    <citation type="journal article" date="2015" name="Nature">
        <title>Complex archaea that bridge the gap between prokaryotes and eukaryotes.</title>
        <authorList>
            <person name="Spang A."/>
            <person name="Saw J.H."/>
            <person name="Jorgensen S.L."/>
            <person name="Zaremba-Niedzwiedzka K."/>
            <person name="Martijn J."/>
            <person name="Lind A.E."/>
            <person name="van Eijk R."/>
            <person name="Schleper C."/>
            <person name="Guy L."/>
            <person name="Ettema T.J."/>
        </authorList>
    </citation>
    <scope>NUCLEOTIDE SEQUENCE</scope>
</reference>
<protein>
    <submittedName>
        <fullName evidence="2">Uncharacterized protein</fullName>
    </submittedName>
</protein>
<dbReference type="EMBL" id="LAZR01054690">
    <property type="protein sequence ID" value="KKK78001.1"/>
    <property type="molecule type" value="Genomic_DNA"/>
</dbReference>
<feature type="region of interest" description="Disordered" evidence="1">
    <location>
        <begin position="1"/>
        <end position="22"/>
    </location>
</feature>
<feature type="compositionally biased region" description="Basic and acidic residues" evidence="1">
    <location>
        <begin position="1"/>
        <end position="15"/>
    </location>
</feature>
<feature type="non-terminal residue" evidence="2">
    <location>
        <position position="1"/>
    </location>
</feature>
<comment type="caution">
    <text evidence="2">The sequence shown here is derived from an EMBL/GenBank/DDBJ whole genome shotgun (WGS) entry which is preliminary data.</text>
</comment>
<evidence type="ECO:0000313" key="2">
    <source>
        <dbReference type="EMBL" id="KKK78001.1"/>
    </source>
</evidence>
<dbReference type="AlphaFoldDB" id="A0A0F9B078"/>